<organism evidence="2 3">
    <name type="scientific">Echinococcus multilocularis</name>
    <name type="common">Fox tapeworm</name>
    <dbReference type="NCBI Taxonomy" id="6211"/>
    <lineage>
        <taxon>Eukaryota</taxon>
        <taxon>Metazoa</taxon>
        <taxon>Spiralia</taxon>
        <taxon>Lophotrochozoa</taxon>
        <taxon>Platyhelminthes</taxon>
        <taxon>Cestoda</taxon>
        <taxon>Eucestoda</taxon>
        <taxon>Cyclophyllidea</taxon>
        <taxon>Taeniidae</taxon>
        <taxon>Echinococcus</taxon>
    </lineage>
</organism>
<evidence type="ECO:0000256" key="1">
    <source>
        <dbReference type="SAM" id="MobiDB-lite"/>
    </source>
</evidence>
<reference evidence="2" key="2">
    <citation type="submission" date="2015-11" db="EMBL/GenBank/DDBJ databases">
        <authorList>
            <person name="Zhang Y."/>
            <person name="Guo Z."/>
        </authorList>
    </citation>
    <scope>NUCLEOTIDE SEQUENCE</scope>
</reference>
<name>A0A068YBV5_ECHMU</name>
<accession>A0A068YBV5</accession>
<feature type="region of interest" description="Disordered" evidence="1">
    <location>
        <begin position="131"/>
        <end position="159"/>
    </location>
</feature>
<evidence type="ECO:0000313" key="2">
    <source>
        <dbReference type="EMBL" id="CDS39699.1"/>
    </source>
</evidence>
<reference evidence="2" key="1">
    <citation type="journal article" date="2013" name="Nature">
        <title>The genomes of four tapeworm species reveal adaptations to parasitism.</title>
        <authorList>
            <person name="Tsai I.J."/>
            <person name="Zarowiecki M."/>
            <person name="Holroyd N."/>
            <person name="Garciarrubio A."/>
            <person name="Sanchez-Flores A."/>
            <person name="Brooks K.L."/>
            <person name="Tracey A."/>
            <person name="Bobes R.J."/>
            <person name="Fragoso G."/>
            <person name="Sciutto E."/>
            <person name="Aslett M."/>
            <person name="Beasley H."/>
            <person name="Bennett H.M."/>
            <person name="Cai J."/>
            <person name="Camicia F."/>
            <person name="Clark R."/>
            <person name="Cucher M."/>
            <person name="De Silva N."/>
            <person name="Day T.A."/>
            <person name="Deplazes P."/>
            <person name="Estrada K."/>
            <person name="Fernandez C."/>
            <person name="Holland P.W."/>
            <person name="Hou J."/>
            <person name="Hu S."/>
            <person name="Huckvale T."/>
            <person name="Hung S.S."/>
            <person name="Kamenetzky L."/>
            <person name="Keane J.A."/>
            <person name="Kiss F."/>
            <person name="Koziol U."/>
            <person name="Lambert O."/>
            <person name="Liu K."/>
            <person name="Luo X."/>
            <person name="Luo Y."/>
            <person name="Macchiaroli N."/>
            <person name="Nichol S."/>
            <person name="Paps J."/>
            <person name="Parkinson J."/>
            <person name="Pouchkina-Stantcheva N."/>
            <person name="Riddiford N."/>
            <person name="Rosenzvit M."/>
            <person name="Salinas G."/>
            <person name="Wasmuth J.D."/>
            <person name="Zamanian M."/>
            <person name="Zheng Y."/>
            <person name="Cai X."/>
            <person name="Soberon X."/>
            <person name="Olson P.D."/>
            <person name="Laclette J.P."/>
            <person name="Brehm K."/>
            <person name="Berriman M."/>
            <person name="Garciarrubio A."/>
            <person name="Bobes R.J."/>
            <person name="Fragoso G."/>
            <person name="Sanchez-Flores A."/>
            <person name="Estrada K."/>
            <person name="Cevallos M.A."/>
            <person name="Morett E."/>
            <person name="Gonzalez V."/>
            <person name="Portillo T."/>
            <person name="Ochoa-Leyva A."/>
            <person name="Jose M.V."/>
            <person name="Sciutto E."/>
            <person name="Landa A."/>
            <person name="Jimenez L."/>
            <person name="Valdes V."/>
            <person name="Carrero J.C."/>
            <person name="Larralde C."/>
            <person name="Morales-Montor J."/>
            <person name="Limon-Lason J."/>
            <person name="Soberon X."/>
            <person name="Laclette J.P."/>
        </authorList>
    </citation>
    <scope>NUCLEOTIDE SEQUENCE [LARGE SCALE GENOMIC DNA]</scope>
</reference>
<keyword evidence="3" id="KW-1185">Reference proteome</keyword>
<dbReference type="AlphaFoldDB" id="A0A068YBV5"/>
<evidence type="ECO:0000313" key="3">
    <source>
        <dbReference type="Proteomes" id="UP000017246"/>
    </source>
</evidence>
<dbReference type="EMBL" id="LN902842">
    <property type="protein sequence ID" value="CDS39699.1"/>
    <property type="molecule type" value="Genomic_DNA"/>
</dbReference>
<protein>
    <submittedName>
        <fullName evidence="2">Uncharacterized protein</fullName>
    </submittedName>
</protein>
<sequence length="203" mass="22472">MDENEGQLLANQSSGHLVNKPVCDGPEVDCYNVYYCTPTSQESRLPANPPAGVLRIDCLPDRLTPRSGGQCTCLNVEQYISPDATQTDHRLFSPMVFADGQMQVTRHEERCTPSSCRALIHSLHHLDHLSDHRHSSSAAERSLLQQPRAPHSCHDSTDGRTTHGEQWVCTHLPHLRPGLSFASFTFSTHSFVAVDAITHPLDA</sequence>
<proteinExistence type="predicted"/>
<dbReference type="Proteomes" id="UP000017246">
    <property type="component" value="Unassembled WGS sequence"/>
</dbReference>
<gene>
    <name evidence="2" type="ORF">EmuJ_000724300</name>
</gene>